<evidence type="ECO:0000256" key="5">
    <source>
        <dbReference type="ARBA" id="ARBA00023122"/>
    </source>
</evidence>
<gene>
    <name evidence="10" type="ORF">SDC9_32768</name>
</gene>
<dbReference type="SMART" id="SM01091">
    <property type="entry name" value="CorC_HlyC"/>
    <property type="match status" value="1"/>
</dbReference>
<feature type="domain" description="CBS" evidence="8">
    <location>
        <begin position="208"/>
        <end position="267"/>
    </location>
</feature>
<evidence type="ECO:0000256" key="7">
    <source>
        <dbReference type="SAM" id="Phobius"/>
    </source>
</evidence>
<name>A0A644V6I0_9ZZZZ</name>
<dbReference type="Gene3D" id="3.30.465.10">
    <property type="match status" value="1"/>
</dbReference>
<dbReference type="InterPro" id="IPR046342">
    <property type="entry name" value="CBS_dom_sf"/>
</dbReference>
<dbReference type="InterPro" id="IPR016169">
    <property type="entry name" value="FAD-bd_PCMH_sub2"/>
</dbReference>
<dbReference type="FunFam" id="3.10.580.10:FF:000002">
    <property type="entry name" value="Magnesium/cobalt efflux protein CorC"/>
    <property type="match status" value="1"/>
</dbReference>
<dbReference type="SUPFAM" id="SSF54631">
    <property type="entry name" value="CBS-domain pair"/>
    <property type="match status" value="1"/>
</dbReference>
<sequence length="429" mass="48143">MDSIADSIMGLTFTLFILICLSAFFSSSETALSSCSKIRLKNIAKTGNKRALKVLSIIDDFDNALSTILIGNNVVNIAAASIATVVSTAYFGASGLAVATIVMTMIILIFGEILPKSFAKDRPENFAMWCAPYLHFLILLFTPLNIIFKLLKEQFRKFFDTGEHRGITEDELMIMVDEIENEGAINKQDSELIKSAIEFSDIRVKEILTPRVDIVSVDINEGNAAALKTFTTHGFSRLPVYKENEDKIIGIIHAKDFFSSYINDKDFNLEHIVKNIAFVHNSTKISLVMKTLQDSKVEMAIVLDSYGAIRGLVTTEDIVEELVGEIWDEHDKIISTFHKIGTDKYLISCNSNLQNASLHDLFKYLGLDIDQYRLENNSISGWVVETLGEIPHKGDHFTYRNLHVTVNKTNMHRVLEIIIDIDTTMKIEG</sequence>
<dbReference type="InterPro" id="IPR005170">
    <property type="entry name" value="Transptr-assoc_dom"/>
</dbReference>
<organism evidence="10">
    <name type="scientific">bioreactor metagenome</name>
    <dbReference type="NCBI Taxonomy" id="1076179"/>
    <lineage>
        <taxon>unclassified sequences</taxon>
        <taxon>metagenomes</taxon>
        <taxon>ecological metagenomes</taxon>
    </lineage>
</organism>
<dbReference type="InterPro" id="IPR044751">
    <property type="entry name" value="Ion_transp-like_CBS"/>
</dbReference>
<dbReference type="Pfam" id="PF03471">
    <property type="entry name" value="CorC_HlyC"/>
    <property type="match status" value="1"/>
</dbReference>
<evidence type="ECO:0000256" key="1">
    <source>
        <dbReference type="ARBA" id="ARBA00004141"/>
    </source>
</evidence>
<dbReference type="PROSITE" id="PS51846">
    <property type="entry name" value="CNNM"/>
    <property type="match status" value="1"/>
</dbReference>
<dbReference type="InterPro" id="IPR000644">
    <property type="entry name" value="CBS_dom"/>
</dbReference>
<dbReference type="Pfam" id="PF01595">
    <property type="entry name" value="CNNM"/>
    <property type="match status" value="1"/>
</dbReference>
<comment type="subcellular location">
    <subcellularLocation>
        <location evidence="1">Membrane</location>
        <topology evidence="1">Multi-pass membrane protein</topology>
    </subcellularLocation>
</comment>
<evidence type="ECO:0000256" key="6">
    <source>
        <dbReference type="ARBA" id="ARBA00023136"/>
    </source>
</evidence>
<dbReference type="PANTHER" id="PTHR22777">
    <property type="entry name" value="HEMOLYSIN-RELATED"/>
    <property type="match status" value="1"/>
</dbReference>
<evidence type="ECO:0000313" key="10">
    <source>
        <dbReference type="EMBL" id="MPL86781.1"/>
    </source>
</evidence>
<accession>A0A644V6I0</accession>
<proteinExistence type="predicted"/>
<dbReference type="AlphaFoldDB" id="A0A644V6I0"/>
<keyword evidence="5" id="KW-0129">CBS domain</keyword>
<dbReference type="InterPro" id="IPR002550">
    <property type="entry name" value="CNNM"/>
</dbReference>
<dbReference type="Gene3D" id="3.10.580.10">
    <property type="entry name" value="CBS-domain"/>
    <property type="match status" value="1"/>
</dbReference>
<keyword evidence="6 7" id="KW-0472">Membrane</keyword>
<dbReference type="SUPFAM" id="SSF56176">
    <property type="entry name" value="FAD-binding/transporter-associated domain-like"/>
    <property type="match status" value="1"/>
</dbReference>
<evidence type="ECO:0000256" key="3">
    <source>
        <dbReference type="ARBA" id="ARBA00022737"/>
    </source>
</evidence>
<dbReference type="CDD" id="cd04590">
    <property type="entry name" value="CBS_pair_CorC_HlyC_assoc"/>
    <property type="match status" value="1"/>
</dbReference>
<dbReference type="Pfam" id="PF00571">
    <property type="entry name" value="CBS"/>
    <property type="match status" value="2"/>
</dbReference>
<dbReference type="PROSITE" id="PS51371">
    <property type="entry name" value="CBS"/>
    <property type="match status" value="2"/>
</dbReference>
<dbReference type="InterPro" id="IPR036318">
    <property type="entry name" value="FAD-bd_PCMH-like_sf"/>
</dbReference>
<protein>
    <submittedName>
        <fullName evidence="10">Uncharacterized protein</fullName>
    </submittedName>
</protein>
<comment type="caution">
    <text evidence="10">The sequence shown here is derived from an EMBL/GenBank/DDBJ whole genome shotgun (WGS) entry which is preliminary data.</text>
</comment>
<dbReference type="GO" id="GO:0005886">
    <property type="term" value="C:plasma membrane"/>
    <property type="evidence" value="ECO:0007669"/>
    <property type="project" value="TreeGrafter"/>
</dbReference>
<dbReference type="EMBL" id="VSSQ01000227">
    <property type="protein sequence ID" value="MPL86781.1"/>
    <property type="molecule type" value="Genomic_DNA"/>
</dbReference>
<evidence type="ECO:0000256" key="4">
    <source>
        <dbReference type="ARBA" id="ARBA00022989"/>
    </source>
</evidence>
<feature type="domain" description="CBS" evidence="8">
    <location>
        <begin position="272"/>
        <end position="329"/>
    </location>
</feature>
<feature type="transmembrane region" description="Helical" evidence="7">
    <location>
        <begin position="93"/>
        <end position="114"/>
    </location>
</feature>
<dbReference type="GO" id="GO:0050660">
    <property type="term" value="F:flavin adenine dinucleotide binding"/>
    <property type="evidence" value="ECO:0007669"/>
    <property type="project" value="InterPro"/>
</dbReference>
<dbReference type="PANTHER" id="PTHR22777:SF17">
    <property type="entry name" value="UPF0053 PROTEIN SLL0260"/>
    <property type="match status" value="1"/>
</dbReference>
<evidence type="ECO:0000259" key="9">
    <source>
        <dbReference type="PROSITE" id="PS51846"/>
    </source>
</evidence>
<keyword evidence="2 7" id="KW-0812">Transmembrane</keyword>
<feature type="transmembrane region" description="Helical" evidence="7">
    <location>
        <begin position="126"/>
        <end position="148"/>
    </location>
</feature>
<keyword evidence="4 7" id="KW-1133">Transmembrane helix</keyword>
<feature type="domain" description="CNNM transmembrane" evidence="9">
    <location>
        <begin position="4"/>
        <end position="189"/>
    </location>
</feature>
<evidence type="ECO:0000256" key="2">
    <source>
        <dbReference type="ARBA" id="ARBA00022692"/>
    </source>
</evidence>
<reference evidence="10" key="1">
    <citation type="submission" date="2019-08" db="EMBL/GenBank/DDBJ databases">
        <authorList>
            <person name="Kucharzyk K."/>
            <person name="Murdoch R.W."/>
            <person name="Higgins S."/>
            <person name="Loffler F."/>
        </authorList>
    </citation>
    <scope>NUCLEOTIDE SEQUENCE</scope>
</reference>
<evidence type="ECO:0000259" key="8">
    <source>
        <dbReference type="PROSITE" id="PS51371"/>
    </source>
</evidence>
<keyword evidence="3" id="KW-0677">Repeat</keyword>